<feature type="disulfide bond" evidence="15">
    <location>
        <begin position="444"/>
        <end position="466"/>
    </location>
</feature>
<feature type="binding site" evidence="14">
    <location>
        <position position="296"/>
    </location>
    <ligand>
        <name>Ca(2+)</name>
        <dbReference type="ChEBI" id="CHEBI:29108"/>
        <label>1</label>
    </ligand>
</feature>
<keyword evidence="2" id="KW-0964">Secreted</keyword>
<feature type="binding site" evidence="14">
    <location>
        <position position="410"/>
    </location>
    <ligand>
        <name>Ca(2+)</name>
        <dbReference type="ChEBI" id="CHEBI:29108"/>
        <label>2</label>
    </ligand>
</feature>
<keyword evidence="8" id="KW-0378">Hydrolase</keyword>
<sequence length="926" mass="102459">MVCAILLVLSTLPVLLPCLPLGQRDVDPCVVEVIPVRLDETRAAPGLEADLPVYQLRAFGGEFILSLAPDSSFLAPTLRVQRVGRRSGAAPTASGTELRGCFYSGRVNSSPGSMVAVSLCGGIQGAFYTDTGEEYLIQPASPGANLSRVHLLQWRWGKRGGQGEGERCTLSELQQPRTEPPRQEASPGHAAQPRTKRFVSEARYIETMLVADHTMLNFHGASLQHYLLTLMAMVSRLYKEPSIRNLVNVVVVKVLLVEDEVEGPNVSRNAGLTLRNFCNWQLGYNQASDRHPEHFDTAILFTRKDICGHESCNTLGVADDGTICHTSRSCAVIEDDGLQAAYTIAHELGHELSMPHDDSKTCDKLFGQMGKNHMMAPLFIHLNRTLPWSPCSAFHITEFFNNGHGNCLLDAPAYSVPLPTELPGQTYDLDTQCRQVFGEEYRHCPNTSDSDVCSQLWCRIEDQPMCHTRNGSLPWGDGTPCGQNKICVDGVCLGSDEVTTLKVVVQGSWGSWNPWGECSRTCGGGVQFSFRECNDPVPQNGGKYCEGQRTRYRTCNTQDCPNNNGKSFREEQCEKYNSRNYKDFVGNTINWLPKYSGVSPRDRCKLFCRDRGNTEFKVFESKVIDGTSCGPDTTSICVQGQCVKAGCDHVIGSSKRFDKCAVCDGNSSSCRKISGSLTKSKYGYNDIVTIPAGATNIDIKQRSHKGIKHDGNYLAVKLLDDKYILNGDYSVITVEHDIPIGGAILKYSGSSTTLERIQSFKQLQEPLTIQLLSISIDTLLPRVKYSFFIPKDVLFSKPKVKVNKKSPNAIKQSMTSQYTLGEWSECSRSCGSGWQRRNVECKDNDGKVSLECNWALKPEDIRPCADMPCPLWQLGAWSTCSRTCGKGERKRTALCVEYTGKTAEGDKCDFSKQPKSVTEECFLQEC</sequence>
<dbReference type="Proteomes" id="UP000288216">
    <property type="component" value="Unassembled WGS sequence"/>
</dbReference>
<dbReference type="OMA" id="VLEHEKC"/>
<feature type="binding site" evidence="14 16">
    <location>
        <position position="356"/>
    </location>
    <ligand>
        <name>Zn(2+)</name>
        <dbReference type="ChEBI" id="CHEBI:29105"/>
        <note>catalytic</note>
    </ligand>
</feature>
<feature type="active site" evidence="13 16">
    <location>
        <position position="347"/>
    </location>
</feature>
<evidence type="ECO:0000256" key="18">
    <source>
        <dbReference type="SAM" id="SignalP"/>
    </source>
</evidence>
<dbReference type="Pfam" id="PF00090">
    <property type="entry name" value="TSP_1"/>
    <property type="match status" value="1"/>
</dbReference>
<keyword evidence="9 14" id="KW-0862">Zinc</keyword>
<feature type="binding site" evidence="14">
    <location>
        <position position="407"/>
    </location>
    <ligand>
        <name>Ca(2+)</name>
        <dbReference type="ChEBI" id="CHEBI:29108"/>
        <label>1</label>
    </ligand>
</feature>
<feature type="binding site" evidence="14 16">
    <location>
        <position position="350"/>
    </location>
    <ligand>
        <name>Zn(2+)</name>
        <dbReference type="ChEBI" id="CHEBI:29105"/>
        <note>catalytic</note>
    </ligand>
</feature>
<dbReference type="CDD" id="cd04273">
    <property type="entry name" value="ZnMc_ADAMTS_like"/>
    <property type="match status" value="1"/>
</dbReference>
<evidence type="ECO:0000256" key="2">
    <source>
        <dbReference type="ARBA" id="ARBA00022525"/>
    </source>
</evidence>
<feature type="domain" description="Peptidase M12B" evidence="19">
    <location>
        <begin position="203"/>
        <end position="412"/>
    </location>
</feature>
<dbReference type="GO" id="GO:0031012">
    <property type="term" value="C:extracellular matrix"/>
    <property type="evidence" value="ECO:0007669"/>
    <property type="project" value="TreeGrafter"/>
</dbReference>
<evidence type="ECO:0000313" key="21">
    <source>
        <dbReference type="Proteomes" id="UP000288216"/>
    </source>
</evidence>
<keyword evidence="4" id="KW-0645">Protease</keyword>
<proteinExistence type="predicted"/>
<evidence type="ECO:0000256" key="11">
    <source>
        <dbReference type="ARBA" id="ARBA00023157"/>
    </source>
</evidence>
<dbReference type="InterPro" id="IPR041645">
    <property type="entry name" value="ADAMTS_CR_2"/>
</dbReference>
<feature type="binding site" description="in inhibited form" evidence="14">
    <location>
        <position position="168"/>
    </location>
    <ligand>
        <name>Zn(2+)</name>
        <dbReference type="ChEBI" id="CHEBI:29105"/>
        <note>catalytic</note>
    </ligand>
</feature>
<name>A0A401NML8_SCYTO</name>
<accession>A0A401NML8</accession>
<evidence type="ECO:0000256" key="7">
    <source>
        <dbReference type="ARBA" id="ARBA00022737"/>
    </source>
</evidence>
<dbReference type="Gene3D" id="2.60.120.830">
    <property type="match status" value="1"/>
</dbReference>
<feature type="disulfide bond" evidence="15">
    <location>
        <begin position="481"/>
        <end position="492"/>
    </location>
</feature>
<evidence type="ECO:0000256" key="10">
    <source>
        <dbReference type="ARBA" id="ARBA00023049"/>
    </source>
</evidence>
<evidence type="ECO:0000256" key="3">
    <source>
        <dbReference type="ARBA" id="ARBA00022530"/>
    </source>
</evidence>
<keyword evidence="7" id="KW-0677">Repeat</keyword>
<dbReference type="PRINTS" id="PR01857">
    <property type="entry name" value="ADAMTSFAMILY"/>
</dbReference>
<feature type="disulfide bond" evidence="15">
    <location>
        <begin position="522"/>
        <end position="560"/>
    </location>
</feature>
<dbReference type="PROSITE" id="PS50092">
    <property type="entry name" value="TSP1"/>
    <property type="match status" value="3"/>
</dbReference>
<evidence type="ECO:0000256" key="14">
    <source>
        <dbReference type="PIRSR" id="PIRSR613273-2"/>
    </source>
</evidence>
<dbReference type="Pfam" id="PF19236">
    <property type="entry name" value="ADAMTS_CR_3"/>
    <property type="match status" value="1"/>
</dbReference>
<feature type="binding site" evidence="14">
    <location>
        <position position="410"/>
    </location>
    <ligand>
        <name>Ca(2+)</name>
        <dbReference type="ChEBI" id="CHEBI:29108"/>
        <label>1</label>
    </ligand>
</feature>
<feature type="region of interest" description="Disordered" evidence="17">
    <location>
        <begin position="159"/>
        <end position="195"/>
    </location>
</feature>
<dbReference type="Pfam" id="PF01562">
    <property type="entry name" value="Pep_M12B_propep"/>
    <property type="match status" value="1"/>
</dbReference>
<feature type="binding site" evidence="14 16">
    <location>
        <position position="346"/>
    </location>
    <ligand>
        <name>Zn(2+)</name>
        <dbReference type="ChEBI" id="CHEBI:29105"/>
        <note>catalytic</note>
    </ligand>
</feature>
<dbReference type="InterPro" id="IPR002870">
    <property type="entry name" value="Peptidase_M12B_N"/>
</dbReference>
<feature type="signal peptide" evidence="18">
    <location>
        <begin position="1"/>
        <end position="18"/>
    </location>
</feature>
<dbReference type="InterPro" id="IPR024079">
    <property type="entry name" value="MetalloPept_cat_dom_sf"/>
</dbReference>
<dbReference type="Pfam" id="PF19030">
    <property type="entry name" value="TSP1_ADAMTS"/>
    <property type="match status" value="2"/>
</dbReference>
<feature type="binding site" evidence="14">
    <location>
        <position position="206"/>
    </location>
    <ligand>
        <name>Ca(2+)</name>
        <dbReference type="ChEBI" id="CHEBI:29108"/>
        <label>2</label>
    </ligand>
</feature>
<dbReference type="Pfam" id="PF01421">
    <property type="entry name" value="Reprolysin"/>
    <property type="match status" value="1"/>
</dbReference>
<feature type="binding site" evidence="14">
    <location>
        <position position="289"/>
    </location>
    <ligand>
        <name>Ca(2+)</name>
        <dbReference type="ChEBI" id="CHEBI:29108"/>
        <label>2</label>
    </ligand>
</feature>
<evidence type="ECO:0000256" key="12">
    <source>
        <dbReference type="ARBA" id="ARBA00023180"/>
    </source>
</evidence>
<dbReference type="SUPFAM" id="SSF82895">
    <property type="entry name" value="TSP-1 type 1 repeat"/>
    <property type="match status" value="3"/>
</dbReference>
<protein>
    <recommendedName>
        <fullName evidence="19">Peptidase M12B domain-containing protein</fullName>
    </recommendedName>
</protein>
<feature type="binding site" evidence="14">
    <location>
        <position position="289"/>
    </location>
    <ligand>
        <name>Ca(2+)</name>
        <dbReference type="ChEBI" id="CHEBI:29108"/>
        <label>1</label>
    </ligand>
</feature>
<dbReference type="STRING" id="75743.A0A401NML8"/>
<evidence type="ECO:0000256" key="16">
    <source>
        <dbReference type="PROSITE-ProRule" id="PRU00276"/>
    </source>
</evidence>
<dbReference type="OrthoDB" id="412680at2759"/>
<keyword evidence="10" id="KW-0482">Metalloprotease</keyword>
<dbReference type="InterPro" id="IPR000884">
    <property type="entry name" value="TSP1_rpt"/>
</dbReference>
<dbReference type="GO" id="GO:0006508">
    <property type="term" value="P:proteolysis"/>
    <property type="evidence" value="ECO:0007669"/>
    <property type="project" value="UniProtKB-KW"/>
</dbReference>
<evidence type="ECO:0000256" key="6">
    <source>
        <dbReference type="ARBA" id="ARBA00022729"/>
    </source>
</evidence>
<dbReference type="FunFam" id="2.60.120.830:FF:000001">
    <property type="entry name" value="A disintegrin and metalloproteinase with thrombospondin motifs 1"/>
    <property type="match status" value="1"/>
</dbReference>
<feature type="binding site" evidence="14">
    <location>
        <position position="206"/>
    </location>
    <ligand>
        <name>Ca(2+)</name>
        <dbReference type="ChEBI" id="CHEBI:29108"/>
        <label>1</label>
    </ligand>
</feature>
<evidence type="ECO:0000256" key="4">
    <source>
        <dbReference type="ARBA" id="ARBA00022670"/>
    </source>
</evidence>
<evidence type="ECO:0000259" key="19">
    <source>
        <dbReference type="PROSITE" id="PS50215"/>
    </source>
</evidence>
<keyword evidence="5 14" id="KW-0479">Metal-binding</keyword>
<feature type="disulfide bond" evidence="15">
    <location>
        <begin position="433"/>
        <end position="458"/>
    </location>
</feature>
<dbReference type="Gene3D" id="3.40.1620.60">
    <property type="match status" value="2"/>
</dbReference>
<feature type="disulfide bond" evidence="15">
    <location>
        <begin position="533"/>
        <end position="545"/>
    </location>
</feature>
<comment type="subcellular location">
    <subcellularLocation>
        <location evidence="1">Secreted</location>
        <location evidence="1">Extracellular space</location>
        <location evidence="1">Extracellular matrix</location>
    </subcellularLocation>
</comment>
<evidence type="ECO:0000256" key="17">
    <source>
        <dbReference type="SAM" id="MobiDB-lite"/>
    </source>
</evidence>
<dbReference type="PANTHER" id="PTHR13723:SF41">
    <property type="entry name" value="A DISINTEGRIN AND METALLOPROTEINASE WITH THROMBOSPONDIN MOTIFS 8"/>
    <property type="match status" value="1"/>
</dbReference>
<evidence type="ECO:0000256" key="5">
    <source>
        <dbReference type="ARBA" id="ARBA00022723"/>
    </source>
</evidence>
<keyword evidence="14" id="KW-0106">Calcium</keyword>
<evidence type="ECO:0000256" key="8">
    <source>
        <dbReference type="ARBA" id="ARBA00022801"/>
    </source>
</evidence>
<dbReference type="AlphaFoldDB" id="A0A401NML8"/>
<evidence type="ECO:0000256" key="13">
    <source>
        <dbReference type="PIRSR" id="PIRSR613273-1"/>
    </source>
</evidence>
<feature type="disulfide bond" evidence="15">
    <location>
        <begin position="518"/>
        <end position="555"/>
    </location>
</feature>
<keyword evidence="12" id="KW-0325">Glycoprotein</keyword>
<keyword evidence="11 15" id="KW-1015">Disulfide bond</keyword>
<evidence type="ECO:0000313" key="20">
    <source>
        <dbReference type="EMBL" id="GCB62131.1"/>
    </source>
</evidence>
<dbReference type="GO" id="GO:0030198">
    <property type="term" value="P:extracellular matrix organization"/>
    <property type="evidence" value="ECO:0007669"/>
    <property type="project" value="InterPro"/>
</dbReference>
<dbReference type="InterPro" id="IPR050439">
    <property type="entry name" value="ADAMTS_ADAMTS-like"/>
</dbReference>
<dbReference type="InterPro" id="IPR001590">
    <property type="entry name" value="Peptidase_M12B"/>
</dbReference>
<dbReference type="SUPFAM" id="SSF55486">
    <property type="entry name" value="Metalloproteases ('zincins'), catalytic domain"/>
    <property type="match status" value="1"/>
</dbReference>
<reference evidence="20 21" key="1">
    <citation type="journal article" date="2018" name="Nat. Ecol. Evol.">
        <title>Shark genomes provide insights into elasmobranch evolution and the origin of vertebrates.</title>
        <authorList>
            <person name="Hara Y"/>
            <person name="Yamaguchi K"/>
            <person name="Onimaru K"/>
            <person name="Kadota M"/>
            <person name="Koyanagi M"/>
            <person name="Keeley SD"/>
            <person name="Tatsumi K"/>
            <person name="Tanaka K"/>
            <person name="Motone F"/>
            <person name="Kageyama Y"/>
            <person name="Nozu R"/>
            <person name="Adachi N"/>
            <person name="Nishimura O"/>
            <person name="Nakagawa R"/>
            <person name="Tanegashima C"/>
            <person name="Kiyatake I"/>
            <person name="Matsumoto R"/>
            <person name="Murakumo K"/>
            <person name="Nishida K"/>
            <person name="Terakita A"/>
            <person name="Kuratani S"/>
            <person name="Sato K"/>
            <person name="Hyodo S Kuraku.S."/>
        </authorList>
    </citation>
    <scope>NUCLEOTIDE SEQUENCE [LARGE SCALE GENOMIC DNA]</scope>
</reference>
<evidence type="ECO:0000256" key="1">
    <source>
        <dbReference type="ARBA" id="ARBA00004498"/>
    </source>
</evidence>
<comment type="caution">
    <text evidence="20">The sequence shown here is derived from an EMBL/GenBank/DDBJ whole genome shotgun (WGS) entry which is preliminary data.</text>
</comment>
<feature type="disulfide bond" evidence="15">
    <location>
        <begin position="453"/>
        <end position="487"/>
    </location>
</feature>
<dbReference type="FunFam" id="2.20.100.10:FF:000006">
    <property type="entry name" value="A disintegrin and metalloproteinase with thrombospondin motifs 1"/>
    <property type="match status" value="1"/>
</dbReference>
<keyword evidence="6 18" id="KW-0732">Signal</keyword>
<dbReference type="Gene3D" id="2.20.100.10">
    <property type="entry name" value="Thrombospondin type-1 (TSP1) repeat"/>
    <property type="match status" value="3"/>
</dbReference>
<evidence type="ECO:0000256" key="9">
    <source>
        <dbReference type="ARBA" id="ARBA00022833"/>
    </source>
</evidence>
<dbReference type="PROSITE" id="PS50215">
    <property type="entry name" value="ADAM_MEPRO"/>
    <property type="match status" value="1"/>
</dbReference>
<feature type="disulfide bond" evidence="15">
    <location>
        <begin position="324"/>
        <end position="407"/>
    </location>
</feature>
<dbReference type="Pfam" id="PF17771">
    <property type="entry name" value="ADAMTS_CR_2"/>
    <property type="match status" value="1"/>
</dbReference>
<comment type="cofactor">
    <cofactor evidence="14">
        <name>Zn(2+)</name>
        <dbReference type="ChEBI" id="CHEBI:29105"/>
    </cofactor>
    <text evidence="14">Binds 1 zinc ion per subunit.</text>
</comment>
<dbReference type="FunFam" id="3.40.390.10:FF:000001">
    <property type="entry name" value="A disintegrin and metalloproteinase with thrombospondin motifs 1"/>
    <property type="match status" value="1"/>
</dbReference>
<dbReference type="InterPro" id="IPR045371">
    <property type="entry name" value="ADAMTS_CR_3"/>
</dbReference>
<dbReference type="EMBL" id="BFAA01000001">
    <property type="protein sequence ID" value="GCB62131.1"/>
    <property type="molecule type" value="Genomic_DNA"/>
</dbReference>
<evidence type="ECO:0000256" key="15">
    <source>
        <dbReference type="PIRSR" id="PIRSR613273-3"/>
    </source>
</evidence>
<gene>
    <name evidence="20" type="ORF">scyTo_0000014</name>
</gene>
<dbReference type="GO" id="GO:0008270">
    <property type="term" value="F:zinc ion binding"/>
    <property type="evidence" value="ECO:0007669"/>
    <property type="project" value="InterPro"/>
</dbReference>
<dbReference type="InterPro" id="IPR013273">
    <property type="entry name" value="ADAMTS/ADAMTS-like"/>
</dbReference>
<comment type="caution">
    <text evidence="16">Lacks conserved residue(s) required for the propagation of feature annotation.</text>
</comment>
<dbReference type="Pfam" id="PF05986">
    <property type="entry name" value="ADAMTS_spacer1"/>
    <property type="match status" value="1"/>
</dbReference>
<feature type="disulfide bond" evidence="15">
    <location>
        <begin position="278"/>
        <end position="330"/>
    </location>
</feature>
<dbReference type="InterPro" id="IPR013277">
    <property type="entry name" value="Pept_M12B_ADAM-TS8"/>
</dbReference>
<dbReference type="GO" id="GO:0004222">
    <property type="term" value="F:metalloendopeptidase activity"/>
    <property type="evidence" value="ECO:0007669"/>
    <property type="project" value="InterPro"/>
</dbReference>
<keyword evidence="3" id="KW-0272">Extracellular matrix</keyword>
<dbReference type="InterPro" id="IPR010294">
    <property type="entry name" value="ADAMTS_spacer1"/>
</dbReference>
<feature type="chain" id="PRO_5019374686" description="Peptidase M12B domain-containing protein" evidence="18">
    <location>
        <begin position="19"/>
        <end position="926"/>
    </location>
</feature>
<dbReference type="PANTHER" id="PTHR13723">
    <property type="entry name" value="ADAMTS A DISINTEGRIN AND METALLOPROTEASE WITH THROMBOSPONDIN MOTIFS PROTEASE"/>
    <property type="match status" value="1"/>
</dbReference>
<organism evidence="20 21">
    <name type="scientific">Scyliorhinus torazame</name>
    <name type="common">Cloudy catshark</name>
    <name type="synonym">Catulus torazame</name>
    <dbReference type="NCBI Taxonomy" id="75743"/>
    <lineage>
        <taxon>Eukaryota</taxon>
        <taxon>Metazoa</taxon>
        <taxon>Chordata</taxon>
        <taxon>Craniata</taxon>
        <taxon>Vertebrata</taxon>
        <taxon>Chondrichthyes</taxon>
        <taxon>Elasmobranchii</taxon>
        <taxon>Galeomorphii</taxon>
        <taxon>Galeoidea</taxon>
        <taxon>Carcharhiniformes</taxon>
        <taxon>Scyliorhinidae</taxon>
        <taxon>Scyliorhinus</taxon>
    </lineage>
</organism>
<dbReference type="PRINTS" id="PR01861">
    <property type="entry name" value="ADAMTS8"/>
</dbReference>
<dbReference type="SMART" id="SM00209">
    <property type="entry name" value="TSP1"/>
    <property type="match status" value="3"/>
</dbReference>
<dbReference type="InterPro" id="IPR036383">
    <property type="entry name" value="TSP1_rpt_sf"/>
</dbReference>
<feature type="disulfide bond" evidence="15">
    <location>
        <begin position="362"/>
        <end position="391"/>
    </location>
</feature>
<keyword evidence="21" id="KW-1185">Reference proteome</keyword>
<feature type="disulfide bond" evidence="15">
    <location>
        <begin position="307"/>
        <end position="312"/>
    </location>
</feature>
<dbReference type="Gene3D" id="3.40.390.10">
    <property type="entry name" value="Collagenase (Catalytic Domain)"/>
    <property type="match status" value="1"/>
</dbReference>